<dbReference type="Gene3D" id="2.40.170.20">
    <property type="entry name" value="TonB-dependent receptor, beta-barrel domain"/>
    <property type="match status" value="1"/>
</dbReference>
<evidence type="ECO:0000256" key="5">
    <source>
        <dbReference type="ARBA" id="ARBA00022729"/>
    </source>
</evidence>
<dbReference type="InterPro" id="IPR023997">
    <property type="entry name" value="TonB-dep_OMP_SusC/RagA_CS"/>
</dbReference>
<name>A0ABT7VI55_9BACE</name>
<keyword evidence="7 10" id="KW-0472">Membrane</keyword>
<sequence>MGPVIGATVAVKDNASLGTITDLDGRFSLSVPKGSTLVISFIGFTTQEVKVTGTSVRVKLVEDSKTLDEVVVVGFGTQKKANLTGSLTTVDMEELTANRPLSTVSDALQGAVPGLVVSSGGNAAGTSKSFQLRGAYSIGIQNSDGSYGNTVAPLVLIDNVEGSMDFLNPEDIETITVLKDAASTAIYGARAAGGVILITTKRPKGETKFTLNYNNNFAFGKAMNLPRQAPLMDYLNAYQDAGFGDAYWAFGSPSVSLWKEYLTQYRQDPSAFNIQGDGMYRDDAGNIYYLHEHDLYKAFMETSFQQTHNVSASGGTDKLRYRLSGSYLSSDGVLKTDKDSYTRLNFSSFISADVTKWFTQEATVSYNKNKTSSPQGNLYNTGLISYHPEGDMPAELSGFETDVPFNTPLNMLLNSNATKRSYDNPRIFLKSILKPFKGFEAVFEYTFDKRAYNYYYYTGKWQMTDIQGADKYNVTNDYLQEEKMYRDYNAFNIYGTYSFDIAKDHHFKLMAGFNQEFIHQENLYAISYDQTVIEVPALGSGTGTLQATDGYDETAVRGGFFRVNYNYMDKYLLEVNGRYDGSSKFPKTNRFGFFPSVSAGWNVAQEKFMEGTRHWLDMFKIRGSYGVIGNQNVANYSFYPTMSVSNTYNGWVVNGDRVTAITGLPALVSNSFTWEKVATGDIGFDLNLFNNRFTATFDWYQKNTTGMLAPGMQLPAVVGASAPMQNTADMRTRGWELAMNWRDRIGDWGYRIGFNLSDSKSVITKYDDNAATKLLSDYYPGMELGEIWGYEVEGFYTVDDFDDPAAGTLKEGITSVEGVTVKPGDLKLRNLRDDEGSTNMIDTGENTLDNPGDRKRIGNNLPRYLYGITLGANYKGFDLNIVMQGTGKRDYWIANSLTFPMYIYSANDMKYQPLYEGLSDYWKPVDLAGGDYTAANPDAKFPRIYGGYENSGYNYGRYTDRYLSDASYFRIKNITLSYTVPRQWISKLALEQLRAFISIENVATFDHLPSGIDPETLGWSYPAFRTVSFGINFTL</sequence>
<evidence type="ECO:0000256" key="6">
    <source>
        <dbReference type="ARBA" id="ARBA00023077"/>
    </source>
</evidence>
<evidence type="ECO:0000256" key="9">
    <source>
        <dbReference type="ARBA" id="ARBA00023237"/>
    </source>
</evidence>
<keyword evidence="9 10" id="KW-0998">Cell outer membrane</keyword>
<keyword evidence="15" id="KW-1185">Reference proteome</keyword>
<dbReference type="Pfam" id="PF00593">
    <property type="entry name" value="TonB_dep_Rec_b-barrel"/>
    <property type="match status" value="1"/>
</dbReference>
<protein>
    <submittedName>
        <fullName evidence="14">TonB-dependent receptor</fullName>
    </submittedName>
</protein>
<dbReference type="Proteomes" id="UP001169458">
    <property type="component" value="Unassembled WGS sequence"/>
</dbReference>
<evidence type="ECO:0000256" key="2">
    <source>
        <dbReference type="ARBA" id="ARBA00022448"/>
    </source>
</evidence>
<evidence type="ECO:0000256" key="1">
    <source>
        <dbReference type="ARBA" id="ARBA00004571"/>
    </source>
</evidence>
<dbReference type="Pfam" id="PF07715">
    <property type="entry name" value="Plug"/>
    <property type="match status" value="1"/>
</dbReference>
<dbReference type="Gene3D" id="2.170.130.10">
    <property type="entry name" value="TonB-dependent receptor, plug domain"/>
    <property type="match status" value="1"/>
</dbReference>
<comment type="similarity">
    <text evidence="10 11">Belongs to the TonB-dependent receptor family.</text>
</comment>
<dbReference type="NCBIfam" id="TIGR04056">
    <property type="entry name" value="OMP_RagA_SusC"/>
    <property type="match status" value="1"/>
</dbReference>
<dbReference type="PROSITE" id="PS52016">
    <property type="entry name" value="TONB_DEPENDENT_REC_3"/>
    <property type="match status" value="1"/>
</dbReference>
<keyword evidence="4 10" id="KW-0812">Transmembrane</keyword>
<comment type="caution">
    <text evidence="14">The sequence shown here is derived from an EMBL/GenBank/DDBJ whole genome shotgun (WGS) entry which is preliminary data.</text>
</comment>
<keyword evidence="8 14" id="KW-0675">Receptor</keyword>
<dbReference type="InterPro" id="IPR039426">
    <property type="entry name" value="TonB-dep_rcpt-like"/>
</dbReference>
<dbReference type="Pfam" id="PF13715">
    <property type="entry name" value="CarbopepD_reg_2"/>
    <property type="match status" value="1"/>
</dbReference>
<reference evidence="14 15" key="1">
    <citation type="submission" date="2023-06" db="EMBL/GenBank/DDBJ databases">
        <authorList>
            <person name="Zeman M."/>
            <person name="Kubasova T."/>
            <person name="Jahodarova E."/>
            <person name="Nykrynova M."/>
            <person name="Rychlik I."/>
        </authorList>
    </citation>
    <scope>NUCLEOTIDE SEQUENCE [LARGE SCALE GENOMIC DNA]</scope>
    <source>
        <strain evidence="14 15">109_WCHN</strain>
    </source>
</reference>
<dbReference type="InterPro" id="IPR012910">
    <property type="entry name" value="Plug_dom"/>
</dbReference>
<evidence type="ECO:0000256" key="10">
    <source>
        <dbReference type="PROSITE-ProRule" id="PRU01360"/>
    </source>
</evidence>
<dbReference type="SUPFAM" id="SSF49464">
    <property type="entry name" value="Carboxypeptidase regulatory domain-like"/>
    <property type="match status" value="1"/>
</dbReference>
<evidence type="ECO:0000256" key="8">
    <source>
        <dbReference type="ARBA" id="ARBA00023170"/>
    </source>
</evidence>
<dbReference type="InterPro" id="IPR023996">
    <property type="entry name" value="TonB-dep_OMP_SusC/RagA"/>
</dbReference>
<evidence type="ECO:0000256" key="7">
    <source>
        <dbReference type="ARBA" id="ARBA00023136"/>
    </source>
</evidence>
<evidence type="ECO:0000259" key="13">
    <source>
        <dbReference type="Pfam" id="PF07715"/>
    </source>
</evidence>
<gene>
    <name evidence="14" type="ORF">QUW60_12250</name>
</gene>
<accession>A0ABT7VI55</accession>
<dbReference type="RefSeq" id="WP_289560831.1">
    <property type="nucleotide sequence ID" value="NZ_JAUDEN010000025.1"/>
</dbReference>
<dbReference type="InterPro" id="IPR036942">
    <property type="entry name" value="Beta-barrel_TonB_sf"/>
</dbReference>
<dbReference type="PANTHER" id="PTHR30069">
    <property type="entry name" value="TONB-DEPENDENT OUTER MEMBRANE RECEPTOR"/>
    <property type="match status" value="1"/>
</dbReference>
<dbReference type="EMBL" id="JAUDEN010000025">
    <property type="protein sequence ID" value="MDM8325987.1"/>
    <property type="molecule type" value="Genomic_DNA"/>
</dbReference>
<evidence type="ECO:0000313" key="15">
    <source>
        <dbReference type="Proteomes" id="UP001169458"/>
    </source>
</evidence>
<feature type="domain" description="TonB-dependent receptor-like beta-barrel" evidence="12">
    <location>
        <begin position="420"/>
        <end position="758"/>
    </location>
</feature>
<feature type="domain" description="TonB-dependent receptor plug" evidence="13">
    <location>
        <begin position="80"/>
        <end position="195"/>
    </location>
</feature>
<proteinExistence type="inferred from homology"/>
<keyword evidence="6 11" id="KW-0798">TonB box</keyword>
<evidence type="ECO:0000313" key="14">
    <source>
        <dbReference type="EMBL" id="MDM8325987.1"/>
    </source>
</evidence>
<comment type="subcellular location">
    <subcellularLocation>
        <location evidence="1 10">Cell outer membrane</location>
        <topology evidence="1 10">Multi-pass membrane protein</topology>
    </subcellularLocation>
</comment>
<dbReference type="SUPFAM" id="SSF56935">
    <property type="entry name" value="Porins"/>
    <property type="match status" value="1"/>
</dbReference>
<evidence type="ECO:0000259" key="12">
    <source>
        <dbReference type="Pfam" id="PF00593"/>
    </source>
</evidence>
<evidence type="ECO:0000256" key="11">
    <source>
        <dbReference type="RuleBase" id="RU003357"/>
    </source>
</evidence>
<dbReference type="InterPro" id="IPR037066">
    <property type="entry name" value="Plug_dom_sf"/>
</dbReference>
<dbReference type="InterPro" id="IPR000531">
    <property type="entry name" value="Beta-barrel_TonB"/>
</dbReference>
<keyword evidence="5" id="KW-0732">Signal</keyword>
<evidence type="ECO:0000256" key="4">
    <source>
        <dbReference type="ARBA" id="ARBA00022692"/>
    </source>
</evidence>
<evidence type="ECO:0000256" key="3">
    <source>
        <dbReference type="ARBA" id="ARBA00022452"/>
    </source>
</evidence>
<dbReference type="NCBIfam" id="TIGR04057">
    <property type="entry name" value="SusC_RagA_signa"/>
    <property type="match status" value="1"/>
</dbReference>
<keyword evidence="3 10" id="KW-1134">Transmembrane beta strand</keyword>
<dbReference type="PANTHER" id="PTHR30069:SF29">
    <property type="entry name" value="HEMOGLOBIN AND HEMOGLOBIN-HAPTOGLOBIN-BINDING PROTEIN 1-RELATED"/>
    <property type="match status" value="1"/>
</dbReference>
<reference evidence="15" key="2">
    <citation type="submission" date="2023-07" db="EMBL/GenBank/DDBJ databases">
        <title>Identification and characterization of horizontal gene transfer across gut microbiota members of farm animals based on homology search.</title>
        <authorList>
            <person name="Schwarzerova J."/>
            <person name="Nykrynova M."/>
            <person name="Jureckova K."/>
            <person name="Cejkova D."/>
            <person name="Rychlik I."/>
        </authorList>
    </citation>
    <scope>NUCLEOTIDE SEQUENCE [LARGE SCALE GENOMIC DNA]</scope>
    <source>
        <strain evidence="15">109_WCHN</strain>
    </source>
</reference>
<organism evidence="14 15">
    <name type="scientific">Bacteroides gallinaceum</name>
    <dbReference type="NCBI Taxonomy" id="1462571"/>
    <lineage>
        <taxon>Bacteria</taxon>
        <taxon>Pseudomonadati</taxon>
        <taxon>Bacteroidota</taxon>
        <taxon>Bacteroidia</taxon>
        <taxon>Bacteroidales</taxon>
        <taxon>Bacteroidaceae</taxon>
        <taxon>Bacteroides</taxon>
    </lineage>
</organism>
<keyword evidence="2 10" id="KW-0813">Transport</keyword>
<dbReference type="InterPro" id="IPR008969">
    <property type="entry name" value="CarboxyPept-like_regulatory"/>
</dbReference>